<dbReference type="OrthoDB" id="9810297at2"/>
<evidence type="ECO:0000313" key="8">
    <source>
        <dbReference type="EMBL" id="SJM58191.1"/>
    </source>
</evidence>
<feature type="domain" description="SAM-dependent MTase RsmB/NOP-type" evidence="7">
    <location>
        <begin position="150"/>
        <end position="441"/>
    </location>
</feature>
<dbReference type="PANTHER" id="PTHR22807">
    <property type="entry name" value="NOP2 YEAST -RELATED NOL1/NOP2/FMU SUN DOMAIN-CONTAINING"/>
    <property type="match status" value="1"/>
</dbReference>
<evidence type="ECO:0000256" key="6">
    <source>
        <dbReference type="PROSITE-ProRule" id="PRU01023"/>
    </source>
</evidence>
<protein>
    <submittedName>
        <fullName evidence="8">Ribosomal RNA small subunit methyltransferase B</fullName>
        <ecNumber evidence="8">2.1.1.-</ecNumber>
    </submittedName>
</protein>
<dbReference type="GO" id="GO:0001510">
    <property type="term" value="P:RNA methylation"/>
    <property type="evidence" value="ECO:0007669"/>
    <property type="project" value="InterPro"/>
</dbReference>
<keyword evidence="4 6" id="KW-0949">S-adenosyl-L-methionine</keyword>
<dbReference type="EMBL" id="FUHU01000026">
    <property type="protein sequence ID" value="SJM58191.1"/>
    <property type="molecule type" value="Genomic_DNA"/>
</dbReference>
<organism evidence="8 9">
    <name type="scientific">Agrococcus casei LMG 22410</name>
    <dbReference type="NCBI Taxonomy" id="1255656"/>
    <lineage>
        <taxon>Bacteria</taxon>
        <taxon>Bacillati</taxon>
        <taxon>Actinomycetota</taxon>
        <taxon>Actinomycetes</taxon>
        <taxon>Micrococcales</taxon>
        <taxon>Microbacteriaceae</taxon>
        <taxon>Agrococcus</taxon>
    </lineage>
</organism>
<dbReference type="PRINTS" id="PR02008">
    <property type="entry name" value="RCMTFAMILY"/>
</dbReference>
<evidence type="ECO:0000256" key="3">
    <source>
        <dbReference type="ARBA" id="ARBA00022679"/>
    </source>
</evidence>
<dbReference type="CDD" id="cd02440">
    <property type="entry name" value="AdoMet_MTases"/>
    <property type="match status" value="1"/>
</dbReference>
<accession>A0A1R4FQS3</accession>
<sequence>MTARSVAMSVVLDVHEDDVFANLALPSRLQQARPSTADAAFATELTYGTLRWQGQYDAVIEALASRPITQIDPEPLAALRIGMHQIARMRVADHAAVHETVELMQGQASGRRGFVNALLRKTAKLGFTTILDDLIAERSGDDALALQHSHPLWILQSLRRSLAAEGAEAELESLLIADNDPPAVHLAALPGLTTRSKLGGTHTASPVGAALDSGDPASHPLVRAQQARVQDSGSQLAALALVRAQAVAKGERWLDMCAGPGGKAALLAATARQAGATLIANEVQPHRAKLVERAIAQFETEVTVQDGRDFADEPDAFDRILVDAPCTGIGALRRRPESRWRKRPSDVAQLADLQHELLDAALTAVKPGGIVAYVTCSPHLAETSGVVQKAIRQHSVEVLDTPSVITQLSPGIELGGRDGAVQLWPHRHETDAMFVQLLRRTE</sequence>
<dbReference type="Gene3D" id="1.10.940.10">
    <property type="entry name" value="NusB-like"/>
    <property type="match status" value="1"/>
</dbReference>
<dbReference type="InterPro" id="IPR023267">
    <property type="entry name" value="RCMT"/>
</dbReference>
<dbReference type="PROSITE" id="PS01153">
    <property type="entry name" value="NOL1_NOP2_SUN"/>
    <property type="match status" value="1"/>
</dbReference>
<feature type="active site" description="Nucleophile" evidence="6">
    <location>
        <position position="376"/>
    </location>
</feature>
<dbReference type="GO" id="GO:0006355">
    <property type="term" value="P:regulation of DNA-templated transcription"/>
    <property type="evidence" value="ECO:0007669"/>
    <property type="project" value="InterPro"/>
</dbReference>
<dbReference type="RefSeq" id="WP_086991633.1">
    <property type="nucleotide sequence ID" value="NZ_FUHU01000026.1"/>
</dbReference>
<name>A0A1R4FQS3_9MICO</name>
<keyword evidence="3 6" id="KW-0808">Transferase</keyword>
<keyword evidence="2 6" id="KW-0489">Methyltransferase</keyword>
<dbReference type="InterPro" id="IPR001678">
    <property type="entry name" value="MeTrfase_RsmB-F_NOP2_dom"/>
</dbReference>
<dbReference type="InterPro" id="IPR006027">
    <property type="entry name" value="NusB_RsmB_TIM44"/>
</dbReference>
<reference evidence="8 9" key="1">
    <citation type="submission" date="2017-02" db="EMBL/GenBank/DDBJ databases">
        <authorList>
            <person name="Peterson S.W."/>
        </authorList>
    </citation>
    <scope>NUCLEOTIDE SEQUENCE [LARGE SCALE GENOMIC DNA]</scope>
    <source>
        <strain evidence="8 9">LMG 22410</strain>
    </source>
</reference>
<dbReference type="Gene3D" id="3.40.50.150">
    <property type="entry name" value="Vaccinia Virus protein VP39"/>
    <property type="match status" value="1"/>
</dbReference>
<proteinExistence type="inferred from homology"/>
<dbReference type="PANTHER" id="PTHR22807:SF53">
    <property type="entry name" value="RIBOSOMAL RNA SMALL SUBUNIT METHYLTRANSFERASE B-RELATED"/>
    <property type="match status" value="1"/>
</dbReference>
<evidence type="ECO:0000256" key="1">
    <source>
        <dbReference type="ARBA" id="ARBA00007494"/>
    </source>
</evidence>
<feature type="binding site" evidence="6">
    <location>
        <position position="306"/>
    </location>
    <ligand>
        <name>S-adenosyl-L-methionine</name>
        <dbReference type="ChEBI" id="CHEBI:59789"/>
    </ligand>
</feature>
<dbReference type="InterPro" id="IPR035926">
    <property type="entry name" value="NusB-like_sf"/>
</dbReference>
<evidence type="ECO:0000256" key="4">
    <source>
        <dbReference type="ARBA" id="ARBA00022691"/>
    </source>
</evidence>
<feature type="binding site" evidence="6">
    <location>
        <position position="282"/>
    </location>
    <ligand>
        <name>S-adenosyl-L-methionine</name>
        <dbReference type="ChEBI" id="CHEBI:59789"/>
    </ligand>
</feature>
<feature type="binding site" evidence="6">
    <location>
        <begin position="257"/>
        <end position="263"/>
    </location>
    <ligand>
        <name>S-adenosyl-L-methionine</name>
        <dbReference type="ChEBI" id="CHEBI:59789"/>
    </ligand>
</feature>
<evidence type="ECO:0000256" key="2">
    <source>
        <dbReference type="ARBA" id="ARBA00022603"/>
    </source>
</evidence>
<comment type="similarity">
    <text evidence="1 6">Belongs to the class I-like SAM-binding methyltransferase superfamily. RsmB/NOP family.</text>
</comment>
<dbReference type="Pfam" id="PF01029">
    <property type="entry name" value="NusB"/>
    <property type="match status" value="1"/>
</dbReference>
<evidence type="ECO:0000259" key="7">
    <source>
        <dbReference type="PROSITE" id="PS51686"/>
    </source>
</evidence>
<dbReference type="SUPFAM" id="SSF53335">
    <property type="entry name" value="S-adenosyl-L-methionine-dependent methyltransferases"/>
    <property type="match status" value="1"/>
</dbReference>
<dbReference type="Proteomes" id="UP000195787">
    <property type="component" value="Unassembled WGS sequence"/>
</dbReference>
<dbReference type="SUPFAM" id="SSF48013">
    <property type="entry name" value="NusB-like"/>
    <property type="match status" value="1"/>
</dbReference>
<dbReference type="InterPro" id="IPR018314">
    <property type="entry name" value="RsmB/NOL1/NOP2-like_CS"/>
</dbReference>
<feature type="binding site" evidence="6">
    <location>
        <position position="323"/>
    </location>
    <ligand>
        <name>S-adenosyl-L-methionine</name>
        <dbReference type="ChEBI" id="CHEBI:59789"/>
    </ligand>
</feature>
<dbReference type="GO" id="GO:0008173">
    <property type="term" value="F:RNA methyltransferase activity"/>
    <property type="evidence" value="ECO:0007669"/>
    <property type="project" value="InterPro"/>
</dbReference>
<dbReference type="InterPro" id="IPR029063">
    <property type="entry name" value="SAM-dependent_MTases_sf"/>
</dbReference>
<keyword evidence="5 6" id="KW-0694">RNA-binding</keyword>
<dbReference type="GeneID" id="303172762"/>
<dbReference type="Pfam" id="PF01189">
    <property type="entry name" value="Methyltr_RsmB-F"/>
    <property type="match status" value="1"/>
</dbReference>
<dbReference type="InterPro" id="IPR049560">
    <property type="entry name" value="MeTrfase_RsmB-F_NOP2_cat"/>
</dbReference>
<dbReference type="PROSITE" id="PS51686">
    <property type="entry name" value="SAM_MT_RSMB_NOP"/>
    <property type="match status" value="1"/>
</dbReference>
<gene>
    <name evidence="8" type="ORF">CZ674_05965</name>
</gene>
<keyword evidence="9" id="KW-1185">Reference proteome</keyword>
<dbReference type="GO" id="GO:0003723">
    <property type="term" value="F:RNA binding"/>
    <property type="evidence" value="ECO:0007669"/>
    <property type="project" value="UniProtKB-UniRule"/>
</dbReference>
<dbReference type="AlphaFoldDB" id="A0A1R4FQS3"/>
<dbReference type="EC" id="2.1.1.-" evidence="8"/>
<evidence type="ECO:0000256" key="5">
    <source>
        <dbReference type="ARBA" id="ARBA00022884"/>
    </source>
</evidence>
<evidence type="ECO:0000313" key="9">
    <source>
        <dbReference type="Proteomes" id="UP000195787"/>
    </source>
</evidence>